<dbReference type="EMBL" id="KL648492">
    <property type="protein sequence ID" value="KEY70043.1"/>
    <property type="molecule type" value="Genomic_DNA"/>
</dbReference>
<evidence type="ECO:0000313" key="1">
    <source>
        <dbReference type="EMBL" id="KEY70043.1"/>
    </source>
</evidence>
<feature type="non-terminal residue" evidence="1">
    <location>
        <position position="1"/>
    </location>
</feature>
<dbReference type="Proteomes" id="UP000028045">
    <property type="component" value="Unassembled WGS sequence"/>
</dbReference>
<accession>A0A084AXL4</accession>
<reference evidence="1 2" key="1">
    <citation type="journal article" date="2014" name="BMC Genomics">
        <title>Comparative genome sequencing reveals chemotype-specific gene clusters in the toxigenic black mold Stachybotrys.</title>
        <authorList>
            <person name="Semeiks J."/>
            <person name="Borek D."/>
            <person name="Otwinowski Z."/>
            <person name="Grishin N.V."/>
        </authorList>
    </citation>
    <scope>NUCLEOTIDE SEQUENCE [LARGE SCALE GENOMIC DNA]</scope>
    <source>
        <strain evidence="2">CBS 109288 / IBT 7711</strain>
    </source>
</reference>
<protein>
    <submittedName>
        <fullName evidence="1">Uncharacterized protein</fullName>
    </submittedName>
</protein>
<proteinExistence type="predicted"/>
<dbReference type="HOGENOM" id="CLU_3434871_0_0_1"/>
<evidence type="ECO:0000313" key="2">
    <source>
        <dbReference type="Proteomes" id="UP000028045"/>
    </source>
</evidence>
<sequence length="15" mass="1808">IKKRLNTKKKELLVP</sequence>
<organism evidence="1 2">
    <name type="scientific">Stachybotrys chartarum (strain CBS 109288 / IBT 7711)</name>
    <name type="common">Toxic black mold</name>
    <name type="synonym">Stilbospora chartarum</name>
    <dbReference type="NCBI Taxonomy" id="1280523"/>
    <lineage>
        <taxon>Eukaryota</taxon>
        <taxon>Fungi</taxon>
        <taxon>Dikarya</taxon>
        <taxon>Ascomycota</taxon>
        <taxon>Pezizomycotina</taxon>
        <taxon>Sordariomycetes</taxon>
        <taxon>Hypocreomycetidae</taxon>
        <taxon>Hypocreales</taxon>
        <taxon>Stachybotryaceae</taxon>
        <taxon>Stachybotrys</taxon>
    </lineage>
</organism>
<name>A0A084AXL4_STACB</name>
<gene>
    <name evidence="1" type="ORF">S7711_11625</name>
</gene>
<keyword evidence="2" id="KW-1185">Reference proteome</keyword>